<keyword evidence="1" id="KW-0472">Membrane</keyword>
<organism evidence="2">
    <name type="scientific">Anguilla anguilla</name>
    <name type="common">European freshwater eel</name>
    <name type="synonym">Muraena anguilla</name>
    <dbReference type="NCBI Taxonomy" id="7936"/>
    <lineage>
        <taxon>Eukaryota</taxon>
        <taxon>Metazoa</taxon>
        <taxon>Chordata</taxon>
        <taxon>Craniata</taxon>
        <taxon>Vertebrata</taxon>
        <taxon>Euteleostomi</taxon>
        <taxon>Actinopterygii</taxon>
        <taxon>Neopterygii</taxon>
        <taxon>Teleostei</taxon>
        <taxon>Anguilliformes</taxon>
        <taxon>Anguillidae</taxon>
        <taxon>Anguilla</taxon>
    </lineage>
</organism>
<evidence type="ECO:0000256" key="1">
    <source>
        <dbReference type="SAM" id="Phobius"/>
    </source>
</evidence>
<name>A0A0E9U297_ANGAN</name>
<evidence type="ECO:0000313" key="2">
    <source>
        <dbReference type="EMBL" id="JAH59926.1"/>
    </source>
</evidence>
<dbReference type="EMBL" id="GBXM01048651">
    <property type="protein sequence ID" value="JAH59926.1"/>
    <property type="molecule type" value="Transcribed_RNA"/>
</dbReference>
<accession>A0A0E9U297</accession>
<protein>
    <submittedName>
        <fullName evidence="2">Uncharacterized protein</fullName>
    </submittedName>
</protein>
<feature type="transmembrane region" description="Helical" evidence="1">
    <location>
        <begin position="21"/>
        <end position="39"/>
    </location>
</feature>
<reference evidence="2" key="2">
    <citation type="journal article" date="2015" name="Fish Shellfish Immunol.">
        <title>Early steps in the European eel (Anguilla anguilla)-Vibrio vulnificus interaction in the gills: Role of the RtxA13 toxin.</title>
        <authorList>
            <person name="Callol A."/>
            <person name="Pajuelo D."/>
            <person name="Ebbesson L."/>
            <person name="Teles M."/>
            <person name="MacKenzie S."/>
            <person name="Amaro C."/>
        </authorList>
    </citation>
    <scope>NUCLEOTIDE SEQUENCE</scope>
</reference>
<keyword evidence="1" id="KW-1133">Transmembrane helix</keyword>
<sequence>MLTSFMLQVKQMSQVKYADTYTMLAAAFLWSHTYIMLSLS</sequence>
<keyword evidence="1" id="KW-0812">Transmembrane</keyword>
<dbReference type="AlphaFoldDB" id="A0A0E9U297"/>
<proteinExistence type="predicted"/>
<reference evidence="2" key="1">
    <citation type="submission" date="2014-11" db="EMBL/GenBank/DDBJ databases">
        <authorList>
            <person name="Amaro Gonzalez C."/>
        </authorList>
    </citation>
    <scope>NUCLEOTIDE SEQUENCE</scope>
</reference>